<keyword evidence="1" id="KW-0732">Signal</keyword>
<dbReference type="EMBL" id="QRDZ01000035">
    <property type="protein sequence ID" value="RED57959.1"/>
    <property type="molecule type" value="Genomic_DNA"/>
</dbReference>
<feature type="chain" id="PRO_5017552557" evidence="1">
    <location>
        <begin position="27"/>
        <end position="398"/>
    </location>
</feature>
<comment type="caution">
    <text evidence="3">The sequence shown here is derived from an EMBL/GenBank/DDBJ whole genome shotgun (WGS) entry which is preliminary data.</text>
</comment>
<feature type="signal peptide" evidence="1">
    <location>
        <begin position="1"/>
        <end position="26"/>
    </location>
</feature>
<dbReference type="OrthoDB" id="2517394at2"/>
<dbReference type="Pfam" id="PF07833">
    <property type="entry name" value="Cu_amine_oxidN1"/>
    <property type="match status" value="1"/>
</dbReference>
<organism evidence="3 4">
    <name type="scientific">Cohnella phaseoli</name>
    <dbReference type="NCBI Taxonomy" id="456490"/>
    <lineage>
        <taxon>Bacteria</taxon>
        <taxon>Bacillati</taxon>
        <taxon>Bacillota</taxon>
        <taxon>Bacilli</taxon>
        <taxon>Bacillales</taxon>
        <taxon>Paenibacillaceae</taxon>
        <taxon>Cohnella</taxon>
    </lineage>
</organism>
<dbReference type="Gene3D" id="3.30.457.10">
    <property type="entry name" value="Copper amine oxidase-like, N-terminal domain"/>
    <property type="match status" value="1"/>
</dbReference>
<dbReference type="SUPFAM" id="SSF55383">
    <property type="entry name" value="Copper amine oxidase, domain N"/>
    <property type="match status" value="1"/>
</dbReference>
<name>A0A3D9I8U2_9BACL</name>
<dbReference type="InterPro" id="IPR036582">
    <property type="entry name" value="Mao_N_sf"/>
</dbReference>
<evidence type="ECO:0000313" key="3">
    <source>
        <dbReference type="EMBL" id="RED57959.1"/>
    </source>
</evidence>
<reference evidence="3 4" key="1">
    <citation type="submission" date="2018-07" db="EMBL/GenBank/DDBJ databases">
        <title>Genomic Encyclopedia of Type Strains, Phase III (KMG-III): the genomes of soil and plant-associated and newly described type strains.</title>
        <authorList>
            <person name="Whitman W."/>
        </authorList>
    </citation>
    <scope>NUCLEOTIDE SEQUENCE [LARGE SCALE GENOMIC DNA]</scope>
    <source>
        <strain evidence="3 4">CECT 7287</strain>
    </source>
</reference>
<proteinExistence type="predicted"/>
<evidence type="ECO:0000256" key="1">
    <source>
        <dbReference type="SAM" id="SignalP"/>
    </source>
</evidence>
<feature type="domain" description="Copper amine oxidase-like N-terminal" evidence="2">
    <location>
        <begin position="34"/>
        <end position="140"/>
    </location>
</feature>
<accession>A0A3D9I8U2</accession>
<sequence length="398" mass="44205">MTNRKIPFLMLLTILLFVTAVPVSSAASASKAIYVNGTKVQYAQEPISENGTTLVSARETIEALGLKFQWDKSSKRIIGTSDSGETTIAIVIGEYTATINGMYLILGTPAVEKNGRVMLPLRFLTDSLGASLTTKGNTTLIKTVAENKGPYYTGLPLEITNTYVKNRSKQTLTVNYEEFSSNDTHNFTYSHSVTLEPGKKGAFNLYKLIPGDAVPGEDDTYYLGRAVKSISMGADDTENVTESKSYNKAHKYIFSGDFENTLTALFKKVIEEQTARFKQELKQELIKNKYVPLKVVDSFITYSVLDTPEANIRVANLTEKKIVSFDVTFKCYDNYGDPVIDPTSGSSLFKGITRTFELSSGDYATFTWDLLWQDNTSSLRNITITKVAYSDGTVWKRK</sequence>
<protein>
    <submittedName>
        <fullName evidence="3">Copper amine oxidase-like protein</fullName>
    </submittedName>
</protein>
<evidence type="ECO:0000313" key="4">
    <source>
        <dbReference type="Proteomes" id="UP000256977"/>
    </source>
</evidence>
<dbReference type="Proteomes" id="UP000256977">
    <property type="component" value="Unassembled WGS sequence"/>
</dbReference>
<evidence type="ECO:0000259" key="2">
    <source>
        <dbReference type="Pfam" id="PF07833"/>
    </source>
</evidence>
<gene>
    <name evidence="3" type="ORF">DFP98_13556</name>
</gene>
<keyword evidence="4" id="KW-1185">Reference proteome</keyword>
<dbReference type="InterPro" id="IPR012854">
    <property type="entry name" value="Cu_amine_oxidase-like_N"/>
</dbReference>
<dbReference type="AlphaFoldDB" id="A0A3D9I8U2"/>